<dbReference type="Gene3D" id="2.130.10.10">
    <property type="entry name" value="YVTN repeat-like/Quinoprotein amine dehydrogenase"/>
    <property type="match status" value="1"/>
</dbReference>
<dbReference type="InterPro" id="IPR000547">
    <property type="entry name" value="Clathrin_H-chain/VPS_repeat"/>
</dbReference>
<evidence type="ECO:0000313" key="8">
    <source>
        <dbReference type="EMBL" id="VDP02744.1"/>
    </source>
</evidence>
<feature type="repeat" description="CHCR" evidence="5">
    <location>
        <begin position="619"/>
        <end position="761"/>
    </location>
</feature>
<evidence type="ECO:0000256" key="1">
    <source>
        <dbReference type="ARBA" id="ARBA00004371"/>
    </source>
</evidence>
<dbReference type="WBParaSite" id="HPBE_0001543001-mRNA-1">
    <property type="protein sequence ID" value="HPBE_0001543001-mRNA-1"/>
    <property type="gene ID" value="HPBE_0001543001"/>
</dbReference>
<dbReference type="GO" id="GO:0034058">
    <property type="term" value="P:endosomal vesicle fusion"/>
    <property type="evidence" value="ECO:0007669"/>
    <property type="project" value="TreeGrafter"/>
</dbReference>
<name>A0A183G2C2_HELPZ</name>
<dbReference type="GO" id="GO:0030897">
    <property type="term" value="C:HOPS complex"/>
    <property type="evidence" value="ECO:0007669"/>
    <property type="project" value="TreeGrafter"/>
</dbReference>
<dbReference type="EMBL" id="UZAH01028848">
    <property type="protein sequence ID" value="VDP02744.1"/>
    <property type="molecule type" value="Genomic_DNA"/>
</dbReference>
<dbReference type="InterPro" id="IPR016024">
    <property type="entry name" value="ARM-type_fold"/>
</dbReference>
<dbReference type="Proteomes" id="UP000050761">
    <property type="component" value="Unassembled WGS sequence"/>
</dbReference>
<comment type="subcellular location">
    <subcellularLocation>
        <location evidence="1">Lysosome</location>
    </subcellularLocation>
</comment>
<dbReference type="Pfam" id="PF23556">
    <property type="entry name" value="TPR_Vps41"/>
    <property type="match status" value="1"/>
</dbReference>
<dbReference type="Pfam" id="PF23411">
    <property type="entry name" value="Beta-prop_Vps41"/>
    <property type="match status" value="1"/>
</dbReference>
<dbReference type="AlphaFoldDB" id="A0A183G2C2"/>
<dbReference type="InterPro" id="IPR015943">
    <property type="entry name" value="WD40/YVTN_repeat-like_dom_sf"/>
</dbReference>
<dbReference type="GO" id="GO:0005770">
    <property type="term" value="C:late endosome"/>
    <property type="evidence" value="ECO:0007669"/>
    <property type="project" value="TreeGrafter"/>
</dbReference>
<reference evidence="8 9" key="1">
    <citation type="submission" date="2018-11" db="EMBL/GenBank/DDBJ databases">
        <authorList>
            <consortium name="Pathogen Informatics"/>
        </authorList>
    </citation>
    <scope>NUCLEOTIDE SEQUENCE [LARGE SCALE GENOMIC DNA]</scope>
</reference>
<keyword evidence="9" id="KW-1185">Reference proteome</keyword>
<protein>
    <submittedName>
        <fullName evidence="10">Vps39_2 domain-containing protein</fullName>
    </submittedName>
</protein>
<dbReference type="GO" id="GO:0009267">
    <property type="term" value="P:cellular response to starvation"/>
    <property type="evidence" value="ECO:0007669"/>
    <property type="project" value="TreeGrafter"/>
</dbReference>
<dbReference type="GO" id="GO:0005764">
    <property type="term" value="C:lysosome"/>
    <property type="evidence" value="ECO:0007669"/>
    <property type="project" value="UniProtKB-SubCell"/>
</dbReference>
<evidence type="ECO:0000256" key="2">
    <source>
        <dbReference type="ARBA" id="ARBA00022448"/>
    </source>
</evidence>
<dbReference type="SMART" id="SM00299">
    <property type="entry name" value="CLH"/>
    <property type="match status" value="1"/>
</dbReference>
<evidence type="ECO:0000256" key="5">
    <source>
        <dbReference type="PROSITE-ProRule" id="PRU01006"/>
    </source>
</evidence>
<dbReference type="SUPFAM" id="SSF48371">
    <property type="entry name" value="ARM repeat"/>
    <property type="match status" value="1"/>
</dbReference>
<sequence>MSSNSAVDFHDGEVASKATTDSSSDDDEVLLEPRFKYERVDGQDAKQLLSTQVLTSIAAHVKLVVVGTQMGYVWVMDHLGFVDNENVPVMRPHRSAVTKLAIDEAGNYVMSCANDGKVVISGIGCNQLNHVVVLSVMPRSIAINPSFSMQSSTPMFVIGERNLVLYEKKFFNYKEQTIFRGGEKDGFITQSSWCGYLIAFTCDKGTRIYDRLCGRLISLIPQSHDVDRIRSSRFPPSHCWLSDTQLAIAWADTLTIVMVVCPEGSLVRQAEIHFTWHLDMFCSGVSYLADPSGVWKEIVVFGLKEDCDSTEDTRMFEDNSSVVDEKIDSNSSAPSPLIQLCLLAPETYSTYRLLAEDRLSLTTKAHSQPFQFSMAGVPSYESYFLISPSDFVTASPYCAADTLKWRVENKFLEEAWEFARERNAELDSKLDSQSVGRLMIEHLLSTGKARKAAARIAEVCGASSTEWQWAVEAFGRARLCTLIAEYMPISSPQLDPKCYETVLQAALFNDSDLFKRLVQQWPPHLYRTSWLIGVTLRRVQEVLSVSTESSEPLSTNEEVHYYQALAHLYVHERKFDSALKIYMSLRDQQIFAVIDKYQLFEHVKDQISELMLINPDRALRLLLDNEDSVPATFVMKTIARQPRVQMAYLTKLLSKNEGAEFADQAVQLYAEYDRKKLMPFLRKNEYYHINRALEVCRQKNFVEEMILLLGKSGNHIDALDLMVKKYNQLDKAVEYCQEHDDPDLWEHLIDEVIKTPAHVAQLLNHSRSTFDPLRVIEKIPPSMDIPGLRDALVNVLRNYEARVELQRGCHESTREDVHELLKTFLHTQAMSVAVNLRTQCSICGSSPLIGSDKRPSELRIFSCGHVAHAGCYLEMERKQQTELVACTTCSDSTRDMVLA</sequence>
<keyword evidence="3" id="KW-0653">Protein transport</keyword>
<keyword evidence="4" id="KW-0458">Lysosome</keyword>
<proteinExistence type="predicted"/>
<dbReference type="GO" id="GO:0016236">
    <property type="term" value="P:macroautophagy"/>
    <property type="evidence" value="ECO:0007669"/>
    <property type="project" value="TreeGrafter"/>
</dbReference>
<organism evidence="9 10">
    <name type="scientific">Heligmosomoides polygyrus</name>
    <name type="common">Parasitic roundworm</name>
    <dbReference type="NCBI Taxonomy" id="6339"/>
    <lineage>
        <taxon>Eukaryota</taxon>
        <taxon>Metazoa</taxon>
        <taxon>Ecdysozoa</taxon>
        <taxon>Nematoda</taxon>
        <taxon>Chromadorea</taxon>
        <taxon>Rhabditida</taxon>
        <taxon>Rhabditina</taxon>
        <taxon>Rhabditomorpha</taxon>
        <taxon>Strongyloidea</taxon>
        <taxon>Heligmosomidae</taxon>
        <taxon>Heligmosomoides</taxon>
    </lineage>
</organism>
<dbReference type="SUPFAM" id="SSF50978">
    <property type="entry name" value="WD40 repeat-like"/>
    <property type="match status" value="1"/>
</dbReference>
<accession>A0A183G2C2</accession>
<evidence type="ECO:0000256" key="3">
    <source>
        <dbReference type="ARBA" id="ARBA00022927"/>
    </source>
</evidence>
<evidence type="ECO:0000313" key="9">
    <source>
        <dbReference type="Proteomes" id="UP000050761"/>
    </source>
</evidence>
<feature type="region of interest" description="Disordered" evidence="6">
    <location>
        <begin position="1"/>
        <end position="27"/>
    </location>
</feature>
<feature type="domain" description="Vps41 beta-propeller" evidence="7">
    <location>
        <begin position="36"/>
        <end position="394"/>
    </location>
</feature>
<keyword evidence="2" id="KW-0813">Transport</keyword>
<dbReference type="OrthoDB" id="244107at2759"/>
<dbReference type="Gene3D" id="1.25.40.10">
    <property type="entry name" value="Tetratricopeptide repeat domain"/>
    <property type="match status" value="1"/>
</dbReference>
<accession>A0A3P8BCS1</accession>
<dbReference type="InterPro" id="IPR045111">
    <property type="entry name" value="Vps41/Vps8"/>
</dbReference>
<dbReference type="PANTHER" id="PTHR12616">
    <property type="entry name" value="VACUOLAR PROTEIN SORTING VPS41"/>
    <property type="match status" value="1"/>
</dbReference>
<evidence type="ECO:0000313" key="10">
    <source>
        <dbReference type="WBParaSite" id="HPBE_0001543001-mRNA-1"/>
    </source>
</evidence>
<dbReference type="InterPro" id="IPR036322">
    <property type="entry name" value="WD40_repeat_dom_sf"/>
</dbReference>
<gene>
    <name evidence="8" type="ORF">HPBE_LOCUS15429</name>
</gene>
<dbReference type="InterPro" id="IPR057780">
    <property type="entry name" value="Beta-prop_Vps41"/>
</dbReference>
<evidence type="ECO:0000256" key="4">
    <source>
        <dbReference type="ARBA" id="ARBA00023228"/>
    </source>
</evidence>
<dbReference type="InterPro" id="IPR011990">
    <property type="entry name" value="TPR-like_helical_dom_sf"/>
</dbReference>
<evidence type="ECO:0000256" key="6">
    <source>
        <dbReference type="SAM" id="MobiDB-lite"/>
    </source>
</evidence>
<evidence type="ECO:0000259" key="7">
    <source>
        <dbReference type="Pfam" id="PF23411"/>
    </source>
</evidence>
<dbReference type="PANTHER" id="PTHR12616:SF1">
    <property type="entry name" value="VACUOLAR PROTEIN SORTING-ASSOCIATED PROTEIN 41 HOMOLOG"/>
    <property type="match status" value="1"/>
</dbReference>
<reference evidence="10" key="2">
    <citation type="submission" date="2019-09" db="UniProtKB">
        <authorList>
            <consortium name="WormBaseParasite"/>
        </authorList>
    </citation>
    <scope>IDENTIFICATION</scope>
</reference>
<dbReference type="PROSITE" id="PS50236">
    <property type="entry name" value="CHCR"/>
    <property type="match status" value="1"/>
</dbReference>
<dbReference type="GO" id="GO:0006623">
    <property type="term" value="P:protein targeting to vacuole"/>
    <property type="evidence" value="ECO:0007669"/>
    <property type="project" value="InterPro"/>
</dbReference>